<evidence type="ECO:0000256" key="1">
    <source>
        <dbReference type="SAM" id="Coils"/>
    </source>
</evidence>
<dbReference type="EMBL" id="JAWDIT010000004">
    <property type="protein sequence ID" value="MDU0346475.1"/>
    <property type="molecule type" value="Genomic_DNA"/>
</dbReference>
<sequence length="103" mass="11339">MTRADDDPDQAAADLERLQEEARKAGALQEEAEFREERLVAEIDAAYARGDEALTAALKAQHAQAEIDLENATADFESVMSQVGSAQQFWYGEDDDTADDDDD</sequence>
<gene>
    <name evidence="2" type="ORF">RWH44_12285</name>
</gene>
<protein>
    <submittedName>
        <fullName evidence="2">Uncharacterized protein</fullName>
    </submittedName>
</protein>
<reference evidence="2 3" key="1">
    <citation type="submission" date="2023-09" db="EMBL/GenBank/DDBJ databases">
        <title>Microbacterium fusihabitans sp. nov., Microbacterium phycihabitans sp. nov., and Microbacterium cervinum sp. nov., isolated from dried seaweeds of beach.</title>
        <authorList>
            <person name="Lee S.D."/>
        </authorList>
    </citation>
    <scope>NUCLEOTIDE SEQUENCE [LARGE SCALE GENOMIC DNA]</scope>
    <source>
        <strain evidence="2 3">KSW2-29</strain>
    </source>
</reference>
<feature type="coiled-coil region" evidence="1">
    <location>
        <begin position="15"/>
        <end position="75"/>
    </location>
</feature>
<evidence type="ECO:0000313" key="2">
    <source>
        <dbReference type="EMBL" id="MDU0346475.1"/>
    </source>
</evidence>
<name>A0ABU3SNQ0_9MICO</name>
<accession>A0ABU3SNQ0</accession>
<organism evidence="2 3">
    <name type="scientific">Microbacterium phycohabitans</name>
    <dbReference type="NCBI Taxonomy" id="3075993"/>
    <lineage>
        <taxon>Bacteria</taxon>
        <taxon>Bacillati</taxon>
        <taxon>Actinomycetota</taxon>
        <taxon>Actinomycetes</taxon>
        <taxon>Micrococcales</taxon>
        <taxon>Microbacteriaceae</taxon>
        <taxon>Microbacterium</taxon>
    </lineage>
</organism>
<dbReference type="RefSeq" id="WP_316004791.1">
    <property type="nucleotide sequence ID" value="NZ_JAWDIT010000004.1"/>
</dbReference>
<evidence type="ECO:0000313" key="3">
    <source>
        <dbReference type="Proteomes" id="UP001261125"/>
    </source>
</evidence>
<proteinExistence type="predicted"/>
<dbReference type="Proteomes" id="UP001261125">
    <property type="component" value="Unassembled WGS sequence"/>
</dbReference>
<comment type="caution">
    <text evidence="2">The sequence shown here is derived from an EMBL/GenBank/DDBJ whole genome shotgun (WGS) entry which is preliminary data.</text>
</comment>
<keyword evidence="1" id="KW-0175">Coiled coil</keyword>
<keyword evidence="3" id="KW-1185">Reference proteome</keyword>